<keyword evidence="5 8" id="KW-1133">Transmembrane helix</keyword>
<feature type="transmembrane region" description="Helical" evidence="9">
    <location>
        <begin position="68"/>
        <end position="92"/>
    </location>
</feature>
<evidence type="ECO:0000256" key="3">
    <source>
        <dbReference type="ARBA" id="ARBA00022692"/>
    </source>
</evidence>
<feature type="signal peptide" evidence="10">
    <location>
        <begin position="1"/>
        <end position="22"/>
    </location>
</feature>
<accession>A4H7R3</accession>
<dbReference type="InParanoid" id="A4H7R3"/>
<dbReference type="Pfam" id="PF04193">
    <property type="entry name" value="PQ-loop"/>
    <property type="match status" value="2"/>
</dbReference>
<dbReference type="Gene3D" id="1.20.1280.290">
    <property type="match status" value="2"/>
</dbReference>
<evidence type="ECO:0000256" key="8">
    <source>
        <dbReference type="PIRNR" id="PIRNR023381"/>
    </source>
</evidence>
<evidence type="ECO:0000256" key="1">
    <source>
        <dbReference type="ARBA" id="ARBA00004141"/>
    </source>
</evidence>
<evidence type="ECO:0000256" key="2">
    <source>
        <dbReference type="ARBA" id="ARBA00022448"/>
    </source>
</evidence>
<dbReference type="InterPro" id="IPR006603">
    <property type="entry name" value="PQ-loop_rpt"/>
</dbReference>
<evidence type="ECO:0000256" key="10">
    <source>
        <dbReference type="SAM" id="SignalP"/>
    </source>
</evidence>
<dbReference type="PIRSF" id="PIRSF023381">
    <property type="entry name" value="MannP-dilichol_defect-1p"/>
    <property type="match status" value="1"/>
</dbReference>
<comment type="similarity">
    <text evidence="7 8">Belongs to the MPDU1 (TC 2.A.43.3) family.</text>
</comment>
<sequence length="258" mass="29222">MPLRVTTLALFFLFFLSFPSRQQLEGGNMSVESTMRYFVSNYLSYAVVVGASILKVPQILKVWQNNKAAGISLLSLFMELLSYIISTSWGVVRGLPFRDYGENFFITVQLIVLLLLVARLQKATRRASLVLATELLVLYMFASGQVPRTIHECALNGQVFFNMFSRVPQIYTNYQTRCRGQLSFLTFFLAFGGGVVRIMTTALNVPWEKGKIVMLIQFSVAAALNAIILAQMLYYGIAGRKSERENRRRTEAKSLKHQ</sequence>
<keyword evidence="10" id="KW-0732">Signal</keyword>
<keyword evidence="3 8" id="KW-0812">Transmembrane</keyword>
<keyword evidence="12" id="KW-1185">Reference proteome</keyword>
<dbReference type="SMART" id="SM00679">
    <property type="entry name" value="CTNS"/>
    <property type="match status" value="2"/>
</dbReference>
<organism evidence="11 12">
    <name type="scientific">Leishmania braziliensis</name>
    <dbReference type="NCBI Taxonomy" id="5660"/>
    <lineage>
        <taxon>Eukaryota</taxon>
        <taxon>Discoba</taxon>
        <taxon>Euglenozoa</taxon>
        <taxon>Kinetoplastea</taxon>
        <taxon>Metakinetoplastina</taxon>
        <taxon>Trypanosomatida</taxon>
        <taxon>Trypanosomatidae</taxon>
        <taxon>Leishmaniinae</taxon>
        <taxon>Leishmania</taxon>
        <taxon>Leishmania braziliensis species complex</taxon>
    </lineage>
</organism>
<dbReference type="PANTHER" id="PTHR12226:SF2">
    <property type="entry name" value="MANNOSE-P-DOLICHOL UTILIZATION DEFECT 1 PROTEIN"/>
    <property type="match status" value="1"/>
</dbReference>
<evidence type="ECO:0000256" key="9">
    <source>
        <dbReference type="SAM" id="Phobius"/>
    </source>
</evidence>
<feature type="transmembrane region" description="Helical" evidence="9">
    <location>
        <begin position="37"/>
        <end position="56"/>
    </location>
</feature>
<dbReference type="STRING" id="5660.A4H7R3"/>
<reference evidence="11 12" key="2">
    <citation type="journal article" date="2011" name="Genome Res.">
        <title>Chromosome and gene copy number variation allow major structural change between species and strains of Leishmania.</title>
        <authorList>
            <person name="Rogers M.B."/>
            <person name="Hilley J.D."/>
            <person name="Dickens N.J."/>
            <person name="Wilkes J."/>
            <person name="Bates P.A."/>
            <person name="Depledge D.P."/>
            <person name="Harris D."/>
            <person name="Her Y."/>
            <person name="Herzyk P."/>
            <person name="Imamura H."/>
            <person name="Otto T.D."/>
            <person name="Sanders M."/>
            <person name="Seeger K."/>
            <person name="Dujardin J.C."/>
            <person name="Berriman M."/>
            <person name="Smith D.F."/>
            <person name="Hertz-Fowler C."/>
            <person name="Mottram J.C."/>
        </authorList>
    </citation>
    <scope>NUCLEOTIDE SEQUENCE [LARGE SCALE GENOMIC DNA]</scope>
    <source>
        <strain evidence="11 12">MHOM/BR/75/M2904</strain>
    </source>
</reference>
<feature type="transmembrane region" description="Helical" evidence="9">
    <location>
        <begin position="104"/>
        <end position="120"/>
    </location>
</feature>
<feature type="chain" id="PRO_5002668876" description="Mannose-P-dolichol utilization defect 1 protein homolog" evidence="10">
    <location>
        <begin position="23"/>
        <end position="258"/>
    </location>
</feature>
<dbReference type="RefSeq" id="XP_001563396.1">
    <property type="nucleotide sequence ID" value="XM_001563346.1"/>
</dbReference>
<keyword evidence="6 8" id="KW-0472">Membrane</keyword>
<feature type="transmembrane region" description="Helical" evidence="9">
    <location>
        <begin position="212"/>
        <end position="237"/>
    </location>
</feature>
<evidence type="ECO:0000313" key="11">
    <source>
        <dbReference type="EMBL" id="CAM37578.1"/>
    </source>
</evidence>
<dbReference type="GO" id="GO:0016020">
    <property type="term" value="C:membrane"/>
    <property type="evidence" value="ECO:0007669"/>
    <property type="project" value="UniProtKB-SubCell"/>
</dbReference>
<dbReference type="KEGG" id="lbz:LBRM_14_1080"/>
<dbReference type="InterPro" id="IPR016817">
    <property type="entry name" value="MannP-dilichol_defect-1"/>
</dbReference>
<feature type="transmembrane region" description="Helical" evidence="9">
    <location>
        <begin position="182"/>
        <end position="200"/>
    </location>
</feature>
<evidence type="ECO:0000256" key="5">
    <source>
        <dbReference type="ARBA" id="ARBA00022989"/>
    </source>
</evidence>
<gene>
    <name evidence="11" type="ORF">LBRM_14_1080</name>
</gene>
<name>A4H7R3_LEIBR</name>
<protein>
    <recommendedName>
        <fullName evidence="8">Mannose-P-dolichol utilization defect 1 protein homolog</fullName>
    </recommendedName>
</protein>
<keyword evidence="4" id="KW-0677">Repeat</keyword>
<dbReference type="PANTHER" id="PTHR12226">
    <property type="entry name" value="MANNOSE-P-DOLICHOL UTILIZATION DEFECT 1 LEC35 -RELATED"/>
    <property type="match status" value="1"/>
</dbReference>
<dbReference type="VEuPathDB" id="TriTrypDB:LbrM.14.1080"/>
<evidence type="ECO:0000256" key="7">
    <source>
        <dbReference type="ARBA" id="ARBA00038475"/>
    </source>
</evidence>
<comment type="subcellular location">
    <subcellularLocation>
        <location evidence="1 8">Membrane</location>
        <topology evidence="1 8">Multi-pass membrane protein</topology>
    </subcellularLocation>
</comment>
<evidence type="ECO:0000256" key="6">
    <source>
        <dbReference type="ARBA" id="ARBA00023136"/>
    </source>
</evidence>
<dbReference type="OMA" id="LQVLYYW"/>
<dbReference type="EMBL" id="FR798988">
    <property type="protein sequence ID" value="CAM37578.1"/>
    <property type="molecule type" value="Genomic_DNA"/>
</dbReference>
<keyword evidence="2" id="KW-0813">Transport</keyword>
<dbReference type="AlphaFoldDB" id="A4H7R3"/>
<reference evidence="11 12" key="1">
    <citation type="journal article" date="2007" name="Nat. Genet.">
        <title>Comparative genomic analysis of three Leishmania species that cause diverse human disease.</title>
        <authorList>
            <person name="Peacock C.S."/>
            <person name="Seeger K."/>
            <person name="Harris D."/>
            <person name="Murphy L."/>
            <person name="Ruiz J.C."/>
            <person name="Quail M.A."/>
            <person name="Peters N."/>
            <person name="Adlem E."/>
            <person name="Tivey A."/>
            <person name="Aslett M."/>
            <person name="Kerhornou A."/>
            <person name="Ivens A."/>
            <person name="Fraser A."/>
            <person name="Rajandream M.A."/>
            <person name="Carver T."/>
            <person name="Norbertczak H."/>
            <person name="Chillingworth T."/>
            <person name="Hance Z."/>
            <person name="Jagels K."/>
            <person name="Moule S."/>
            <person name="Ormond D."/>
            <person name="Rutter S."/>
            <person name="Squares R."/>
            <person name="Whitehead S."/>
            <person name="Rabbinowitsch E."/>
            <person name="Arrowsmith C."/>
            <person name="White B."/>
            <person name="Thurston S."/>
            <person name="Bringaud F."/>
            <person name="Baldauf S.L."/>
            <person name="Faulconbridge A."/>
            <person name="Jeffares D."/>
            <person name="Depledge D.P."/>
            <person name="Oyola S.O."/>
            <person name="Hilley J.D."/>
            <person name="Brito L.O."/>
            <person name="Tosi L.R."/>
            <person name="Barrell B."/>
            <person name="Cruz A.K."/>
            <person name="Mottram J.C."/>
            <person name="Smith D.F."/>
            <person name="Berriman M."/>
        </authorList>
    </citation>
    <scope>NUCLEOTIDE SEQUENCE [LARGE SCALE GENOMIC DNA]</scope>
    <source>
        <strain evidence="11 12">MHOM/BR/75/M2904</strain>
    </source>
</reference>
<dbReference type="GeneID" id="5413905"/>
<proteinExistence type="inferred from homology"/>
<dbReference type="Proteomes" id="UP000007258">
    <property type="component" value="Chromosome 14"/>
</dbReference>
<evidence type="ECO:0000313" key="12">
    <source>
        <dbReference type="Proteomes" id="UP000007258"/>
    </source>
</evidence>
<evidence type="ECO:0000256" key="4">
    <source>
        <dbReference type="ARBA" id="ARBA00022737"/>
    </source>
</evidence>